<name>A0A498RF07_9FIRM</name>
<dbReference type="InterPro" id="IPR002508">
    <property type="entry name" value="MurNAc-LAA_cat"/>
</dbReference>
<keyword evidence="3" id="KW-1185">Reference proteome</keyword>
<dbReference type="GO" id="GO:0008745">
    <property type="term" value="F:N-acetylmuramoyl-L-alanine amidase activity"/>
    <property type="evidence" value="ECO:0007669"/>
    <property type="project" value="InterPro"/>
</dbReference>
<dbReference type="GO" id="GO:0030288">
    <property type="term" value="C:outer membrane-bounded periplasmic space"/>
    <property type="evidence" value="ECO:0007669"/>
    <property type="project" value="TreeGrafter"/>
</dbReference>
<accession>A0A498RF07</accession>
<evidence type="ECO:0000313" key="2">
    <source>
        <dbReference type="EMBL" id="VBB08682.1"/>
    </source>
</evidence>
<dbReference type="Gene3D" id="3.40.630.40">
    <property type="entry name" value="Zn-dependent exopeptidases"/>
    <property type="match status" value="1"/>
</dbReference>
<dbReference type="OrthoDB" id="9772024at2"/>
<sequence length="261" mass="28237">MQIIIDGQKIPVNPRVTKDILTTLKSMAEKLRWGIAYDTRRGIVYINTRNPSLFLFTPDRLSADNAESAESDRLGGKTICIDPGHGGGDSGSAGPAGTLEKENTLAIAQQLCYKLQKNGASAVMTRESDQEVSYAGAPVAEELASRIDIANKINADLFISIHNDAFNDSTVSGTTTFHYGGTESIYLAKAIQKNLVGQLGTTDRGVRFASFFVIRHARMPAVLTEVAFISNPEEEVLLSSTDGREKAADAIFEGIVSYFKV</sequence>
<dbReference type="AlphaFoldDB" id="A0A498RF07"/>
<dbReference type="SMART" id="SM00646">
    <property type="entry name" value="Ami_3"/>
    <property type="match status" value="1"/>
</dbReference>
<dbReference type="GO" id="GO:0009253">
    <property type="term" value="P:peptidoglycan catabolic process"/>
    <property type="evidence" value="ECO:0007669"/>
    <property type="project" value="InterPro"/>
</dbReference>
<gene>
    <name evidence="2" type="ORF">LUCI_3960</name>
</gene>
<organism evidence="2 3">
    <name type="scientific">Lucifera butyrica</name>
    <dbReference type="NCBI Taxonomy" id="1351585"/>
    <lineage>
        <taxon>Bacteria</taxon>
        <taxon>Bacillati</taxon>
        <taxon>Bacillota</taxon>
        <taxon>Negativicutes</taxon>
        <taxon>Veillonellales</taxon>
        <taxon>Veillonellaceae</taxon>
        <taxon>Lucifera</taxon>
    </lineage>
</organism>
<dbReference type="PANTHER" id="PTHR30404">
    <property type="entry name" value="N-ACETYLMURAMOYL-L-ALANINE AMIDASE"/>
    <property type="match status" value="1"/>
</dbReference>
<reference evidence="2 3" key="1">
    <citation type="submission" date="2018-06" db="EMBL/GenBank/DDBJ databases">
        <authorList>
            <person name="Strepis N."/>
        </authorList>
    </citation>
    <scope>NUCLEOTIDE SEQUENCE [LARGE SCALE GENOMIC DNA]</scope>
    <source>
        <strain evidence="2">LUCI</strain>
    </source>
</reference>
<evidence type="ECO:0000259" key="1">
    <source>
        <dbReference type="SMART" id="SM00646"/>
    </source>
</evidence>
<dbReference type="CDD" id="cd02696">
    <property type="entry name" value="MurNAc-LAA"/>
    <property type="match status" value="1"/>
</dbReference>
<protein>
    <submittedName>
        <fullName evidence="2">N-acetylmuramoyl-l-alanine amidase</fullName>
    </submittedName>
</protein>
<feature type="domain" description="MurNAc-LAA" evidence="1">
    <location>
        <begin position="147"/>
        <end position="256"/>
    </location>
</feature>
<evidence type="ECO:0000313" key="3">
    <source>
        <dbReference type="Proteomes" id="UP000277811"/>
    </source>
</evidence>
<dbReference type="EMBL" id="UPPP01000094">
    <property type="protein sequence ID" value="VBB08682.1"/>
    <property type="molecule type" value="Genomic_DNA"/>
</dbReference>
<proteinExistence type="predicted"/>
<dbReference type="Pfam" id="PF01520">
    <property type="entry name" value="Amidase_3"/>
    <property type="match status" value="1"/>
</dbReference>
<dbReference type="Proteomes" id="UP000277811">
    <property type="component" value="Unassembled WGS sequence"/>
</dbReference>
<dbReference type="SUPFAM" id="SSF53187">
    <property type="entry name" value="Zn-dependent exopeptidases"/>
    <property type="match status" value="1"/>
</dbReference>
<dbReference type="PANTHER" id="PTHR30404:SF7">
    <property type="entry name" value="CELL WALL AMIDASE LYTH-RELATED"/>
    <property type="match status" value="1"/>
</dbReference>
<dbReference type="RefSeq" id="WP_122629547.1">
    <property type="nucleotide sequence ID" value="NZ_UPPP01000094.1"/>
</dbReference>
<dbReference type="InterPro" id="IPR050695">
    <property type="entry name" value="N-acetylmuramoyl_amidase_3"/>
</dbReference>